<feature type="coiled-coil region" evidence="1">
    <location>
        <begin position="135"/>
        <end position="169"/>
    </location>
</feature>
<evidence type="ECO:0000313" key="2">
    <source>
        <dbReference type="EMBL" id="CAG2056881.1"/>
    </source>
</evidence>
<gene>
    <name evidence="2" type="ORF">TPAB3V08_LOCUS3865</name>
</gene>
<keyword evidence="3" id="KW-1185">Reference proteome</keyword>
<name>A0ABN7NNB6_TIMPD</name>
<comment type="caution">
    <text evidence="2">The sequence shown here is derived from an EMBL/GenBank/DDBJ whole genome shotgun (WGS) entry which is preliminary data.</text>
</comment>
<reference evidence="2" key="1">
    <citation type="submission" date="2021-03" db="EMBL/GenBank/DDBJ databases">
        <authorList>
            <person name="Tran Van P."/>
        </authorList>
    </citation>
    <scope>NUCLEOTIDE SEQUENCE</scope>
</reference>
<sequence length="211" mass="25124">MDNKINGWAIYENREETLDSNRQGMNYGPWFSQVLDSDESCHRAVVLLRRVNWGHGGTFPNMSRNAIVNVSEIVCYDIIKDMILSHNLLDDSVPCHFTSAVIAVANNWYKKEGESHKLIRYIWDGEQKSAIYYFLMDEEMKKAHIKNRNEDTEEEYREKKKRAKQVVWEYRRFGCKNGWKCWNGTWKKVGRCFIAKKKQEERENTRSKNER</sequence>
<evidence type="ECO:0000256" key="1">
    <source>
        <dbReference type="SAM" id="Coils"/>
    </source>
</evidence>
<protein>
    <submittedName>
        <fullName evidence="2">Uncharacterized protein</fullName>
    </submittedName>
</protein>
<proteinExistence type="predicted"/>
<organism evidence="2 3">
    <name type="scientific">Timema podura</name>
    <name type="common">Walking stick</name>
    <dbReference type="NCBI Taxonomy" id="61482"/>
    <lineage>
        <taxon>Eukaryota</taxon>
        <taxon>Metazoa</taxon>
        <taxon>Ecdysozoa</taxon>
        <taxon>Arthropoda</taxon>
        <taxon>Hexapoda</taxon>
        <taxon>Insecta</taxon>
        <taxon>Pterygota</taxon>
        <taxon>Neoptera</taxon>
        <taxon>Polyneoptera</taxon>
        <taxon>Phasmatodea</taxon>
        <taxon>Timematodea</taxon>
        <taxon>Timematoidea</taxon>
        <taxon>Timematidae</taxon>
        <taxon>Timema</taxon>
    </lineage>
</organism>
<dbReference type="EMBL" id="CAJPIN010004530">
    <property type="protein sequence ID" value="CAG2056881.1"/>
    <property type="molecule type" value="Genomic_DNA"/>
</dbReference>
<evidence type="ECO:0000313" key="3">
    <source>
        <dbReference type="Proteomes" id="UP001153148"/>
    </source>
</evidence>
<dbReference type="Proteomes" id="UP001153148">
    <property type="component" value="Unassembled WGS sequence"/>
</dbReference>
<keyword evidence="1" id="KW-0175">Coiled coil</keyword>
<accession>A0ABN7NNB6</accession>